<evidence type="ECO:0008006" key="3">
    <source>
        <dbReference type="Google" id="ProtNLM"/>
    </source>
</evidence>
<dbReference type="NCBIfam" id="NF047719">
    <property type="entry name" value="SCO6745_fam_HTH"/>
    <property type="match status" value="1"/>
</dbReference>
<dbReference type="Proteomes" id="UP000517916">
    <property type="component" value="Unassembled WGS sequence"/>
</dbReference>
<dbReference type="Pfam" id="PF21863">
    <property type="entry name" value="HTH_67"/>
    <property type="match status" value="1"/>
</dbReference>
<dbReference type="EMBL" id="JACJID010000004">
    <property type="protein sequence ID" value="MBA8928304.1"/>
    <property type="molecule type" value="Genomic_DNA"/>
</dbReference>
<name>A0ABR6BN31_9PSEU</name>
<organism evidence="1 2">
    <name type="scientific">Kutzneria viridogrisea</name>
    <dbReference type="NCBI Taxonomy" id="47990"/>
    <lineage>
        <taxon>Bacteria</taxon>
        <taxon>Bacillati</taxon>
        <taxon>Actinomycetota</taxon>
        <taxon>Actinomycetes</taxon>
        <taxon>Pseudonocardiales</taxon>
        <taxon>Pseudonocardiaceae</taxon>
        <taxon>Kutzneria</taxon>
    </lineage>
</organism>
<reference evidence="1 2" key="1">
    <citation type="submission" date="2020-08" db="EMBL/GenBank/DDBJ databases">
        <title>Genomic Encyclopedia of Archaeal and Bacterial Type Strains, Phase II (KMG-II): from individual species to whole genera.</title>
        <authorList>
            <person name="Goeker M."/>
        </authorList>
    </citation>
    <scope>NUCLEOTIDE SEQUENCE [LARGE SCALE GENOMIC DNA]</scope>
    <source>
        <strain evidence="1 2">DSM 43850</strain>
    </source>
</reference>
<evidence type="ECO:0000313" key="1">
    <source>
        <dbReference type="EMBL" id="MBA8928304.1"/>
    </source>
</evidence>
<dbReference type="RefSeq" id="WP_025356610.1">
    <property type="nucleotide sequence ID" value="NZ_BAAABQ010000073.1"/>
</dbReference>
<keyword evidence="2" id="KW-1185">Reference proteome</keyword>
<protein>
    <recommendedName>
        <fullName evidence="3">SalK</fullName>
    </recommendedName>
</protein>
<sequence>MDLKATHKLAKLLEPIHSQIYFAPEAEENFVAAGLRPGRMCYFAGRAAPMGEVGPGAVAATFYNFNPETVAKYIPRAWTLTTPKAVVEARWKAADASLRRLLGDELVASAEMAEAAQLARVASEACTPDGRALYAGHADLEWPEEPHLVYWHAITLLREFRGDGHIAALVQAGLSGIEALIAHTAAGTGFLPEAAKSTRGWSDEQWAAGEESLRAKGLLDADGAPTERGTALRAEVEDHTDRLDLAPWAHLGAERCARLGELAHPITVTALKAGAFPAGVFAKK</sequence>
<gene>
    <name evidence="1" type="ORF">BC739_005521</name>
</gene>
<accession>A0ABR6BN31</accession>
<proteinExistence type="predicted"/>
<dbReference type="InterPro" id="IPR054058">
    <property type="entry name" value="HTH_67"/>
</dbReference>
<evidence type="ECO:0000313" key="2">
    <source>
        <dbReference type="Proteomes" id="UP000517916"/>
    </source>
</evidence>
<comment type="caution">
    <text evidence="1">The sequence shown here is derived from an EMBL/GenBank/DDBJ whole genome shotgun (WGS) entry which is preliminary data.</text>
</comment>